<keyword evidence="3" id="KW-0448">Lipopolysaccharide biosynthesis</keyword>
<dbReference type="Proteomes" id="UP001165342">
    <property type="component" value="Unassembled WGS sequence"/>
</dbReference>
<dbReference type="SUPFAM" id="SSF53448">
    <property type="entry name" value="Nucleotide-diphospho-sugar transferases"/>
    <property type="match status" value="1"/>
</dbReference>
<dbReference type="RefSeq" id="WP_249830235.1">
    <property type="nucleotide sequence ID" value="NZ_JAMGBE010000001.1"/>
</dbReference>
<gene>
    <name evidence="4" type="ORF">LZ538_01515</name>
</gene>
<dbReference type="CDD" id="cd02517">
    <property type="entry name" value="CMP-KDO-Synthetase"/>
    <property type="match status" value="1"/>
</dbReference>
<dbReference type="Gene3D" id="3.90.550.10">
    <property type="entry name" value="Spore Coat Polysaccharide Biosynthesis Protein SpsA, Chain A"/>
    <property type="match status" value="1"/>
</dbReference>
<organism evidence="4 5">
    <name type="scientific">Sphingomonas hankyongi</name>
    <dbReference type="NCBI Taxonomy" id="2908209"/>
    <lineage>
        <taxon>Bacteria</taxon>
        <taxon>Pseudomonadati</taxon>
        <taxon>Pseudomonadota</taxon>
        <taxon>Alphaproteobacteria</taxon>
        <taxon>Sphingomonadales</taxon>
        <taxon>Sphingomonadaceae</taxon>
        <taxon>Sphingomonas</taxon>
    </lineage>
</organism>
<comment type="caution">
    <text evidence="4">The sequence shown here is derived from an EMBL/GenBank/DDBJ whole genome shotgun (WGS) entry which is preliminary data.</text>
</comment>
<dbReference type="PANTHER" id="PTHR42866">
    <property type="entry name" value="3-DEOXY-MANNO-OCTULOSONATE CYTIDYLYLTRANSFERASE"/>
    <property type="match status" value="1"/>
</dbReference>
<keyword evidence="5" id="KW-1185">Reference proteome</keyword>
<dbReference type="InterPro" id="IPR003329">
    <property type="entry name" value="Cytidylyl_trans"/>
</dbReference>
<dbReference type="InterPro" id="IPR029044">
    <property type="entry name" value="Nucleotide-diphossugar_trans"/>
</dbReference>
<evidence type="ECO:0000313" key="4">
    <source>
        <dbReference type="EMBL" id="MCL6728732.1"/>
    </source>
</evidence>
<dbReference type="NCBIfam" id="NF003950">
    <property type="entry name" value="PRK05450.1-3"/>
    <property type="match status" value="1"/>
</dbReference>
<sequence length="266" mass="28867">MKVAVLIPARMGSSRYPGKPLAQLRGASGVSKPLIQRSFEAAQRLQGTASVHVVTDDMRIAEAATGFGADVIMTSSDARNGTERCAEALQELGEVDVIVNLQGDAPLTPPHFAENLVEAMRRDPALAVATASIRLRPAELHQLQKEEEAGRVGGTSVVTNAAGYALYFSKRLLPYLPMGFEATSDESPVQLHIGLYAYRPGALRRYAECPPSRIEVLEGLEQLRFLDVGIPIRIVEMEPPRFTIRELNNPEDIDPIEKALAAAGIE</sequence>
<evidence type="ECO:0000313" key="5">
    <source>
        <dbReference type="Proteomes" id="UP001165342"/>
    </source>
</evidence>
<keyword evidence="2 4" id="KW-0548">Nucleotidyltransferase</keyword>
<name>A0ABT0RYP6_9SPHN</name>
<dbReference type="NCBIfam" id="NF003952">
    <property type="entry name" value="PRK05450.1-5"/>
    <property type="match status" value="1"/>
</dbReference>
<evidence type="ECO:0000256" key="1">
    <source>
        <dbReference type="ARBA" id="ARBA00022679"/>
    </source>
</evidence>
<dbReference type="InterPro" id="IPR004528">
    <property type="entry name" value="KdsB"/>
</dbReference>
<dbReference type="EMBL" id="JAMGBE010000001">
    <property type="protein sequence ID" value="MCL6728732.1"/>
    <property type="molecule type" value="Genomic_DNA"/>
</dbReference>
<protein>
    <submittedName>
        <fullName evidence="4">3-deoxy-manno-octulosonate cytidylyltransferase</fullName>
    </submittedName>
</protein>
<dbReference type="GO" id="GO:0016779">
    <property type="term" value="F:nucleotidyltransferase activity"/>
    <property type="evidence" value="ECO:0007669"/>
    <property type="project" value="UniProtKB-KW"/>
</dbReference>
<proteinExistence type="predicted"/>
<reference evidence="4" key="1">
    <citation type="submission" date="2022-05" db="EMBL/GenBank/DDBJ databases">
        <authorList>
            <person name="Jo J.-H."/>
            <person name="Im W.-T."/>
        </authorList>
    </citation>
    <scope>NUCLEOTIDE SEQUENCE</scope>
    <source>
        <strain evidence="4">SE220</strain>
    </source>
</reference>
<dbReference type="Pfam" id="PF02348">
    <property type="entry name" value="CTP_transf_3"/>
    <property type="match status" value="1"/>
</dbReference>
<dbReference type="PANTHER" id="PTHR42866:SF2">
    <property type="entry name" value="3-DEOXY-MANNO-OCTULOSONATE CYTIDYLYLTRANSFERASE, MITOCHONDRIAL"/>
    <property type="match status" value="1"/>
</dbReference>
<keyword evidence="1" id="KW-0808">Transferase</keyword>
<evidence type="ECO:0000256" key="2">
    <source>
        <dbReference type="ARBA" id="ARBA00022695"/>
    </source>
</evidence>
<accession>A0ABT0RYP6</accession>
<evidence type="ECO:0000256" key="3">
    <source>
        <dbReference type="ARBA" id="ARBA00022985"/>
    </source>
</evidence>